<name>A0A2S6C5I3_9PEZI</name>
<feature type="transmembrane region" description="Helical" evidence="2">
    <location>
        <begin position="206"/>
        <end position="228"/>
    </location>
</feature>
<organism evidence="4 5">
    <name type="scientific">Cercospora berteroae</name>
    <dbReference type="NCBI Taxonomy" id="357750"/>
    <lineage>
        <taxon>Eukaryota</taxon>
        <taxon>Fungi</taxon>
        <taxon>Dikarya</taxon>
        <taxon>Ascomycota</taxon>
        <taxon>Pezizomycotina</taxon>
        <taxon>Dothideomycetes</taxon>
        <taxon>Dothideomycetidae</taxon>
        <taxon>Mycosphaerellales</taxon>
        <taxon>Mycosphaerellaceae</taxon>
        <taxon>Cercospora</taxon>
    </lineage>
</organism>
<reference evidence="5" key="1">
    <citation type="journal article" date="2017" name="bioRxiv">
        <title>Conservation of a gene cluster reveals novel cercosporin biosynthetic mechanisms and extends production to the genus Colletotrichum.</title>
        <authorList>
            <person name="de Jonge R."/>
            <person name="Ebert M.K."/>
            <person name="Huitt-Roehl C.R."/>
            <person name="Pal P."/>
            <person name="Suttle J.C."/>
            <person name="Spanner R.E."/>
            <person name="Neubauer J.D."/>
            <person name="Jurick W.M.II."/>
            <person name="Stott K.A."/>
            <person name="Secor G.A."/>
            <person name="Thomma B.P.H.J."/>
            <person name="Van de Peer Y."/>
            <person name="Townsend C.A."/>
            <person name="Bolton M.D."/>
        </authorList>
    </citation>
    <scope>NUCLEOTIDE SEQUENCE [LARGE SCALE GENOMIC DNA]</scope>
    <source>
        <strain evidence="5">CBS538.71</strain>
    </source>
</reference>
<accession>A0A2S6C5I3</accession>
<evidence type="ECO:0000256" key="2">
    <source>
        <dbReference type="SAM" id="Phobius"/>
    </source>
</evidence>
<protein>
    <recommendedName>
        <fullName evidence="6">Mid2 domain-containing protein</fullName>
    </recommendedName>
</protein>
<comment type="caution">
    <text evidence="4">The sequence shown here is derived from an EMBL/GenBank/DDBJ whole genome shotgun (WGS) entry which is preliminary data.</text>
</comment>
<feature type="compositionally biased region" description="Basic and acidic residues" evidence="1">
    <location>
        <begin position="289"/>
        <end position="300"/>
    </location>
</feature>
<sequence>MATTDRISWMLLLSLLANYTACVSAVCTNFYLNTSKECPGTGVTCSPGRSMCAHENVNDKNYCCDSLSDTGGNVCYTLSPSCDGSDGGPSSVQQSCSGVGEQVNDITWCCLKDFERCSSRTNQISTCIAIQDNPIALVPEQLVNDTFSSLSSANPSATTYSIDVFFLAARATATTTTSPAATTTDAAPAATSTSSDESGGSTPTGAIAGGVVGGLAVLAVIAGGIWFSMRKRKAGRGKGSYSSPFAGEKYETGSGHPVVEMNARGKLYEADHNNRWETQELTGSGVPELHSKHAGLRELP</sequence>
<evidence type="ECO:0000256" key="3">
    <source>
        <dbReference type="SAM" id="SignalP"/>
    </source>
</evidence>
<dbReference type="AlphaFoldDB" id="A0A2S6C5I3"/>
<evidence type="ECO:0000313" key="5">
    <source>
        <dbReference type="Proteomes" id="UP000237631"/>
    </source>
</evidence>
<feature type="region of interest" description="Disordered" evidence="1">
    <location>
        <begin position="177"/>
        <end position="202"/>
    </location>
</feature>
<dbReference type="Proteomes" id="UP000237631">
    <property type="component" value="Unassembled WGS sequence"/>
</dbReference>
<evidence type="ECO:0008006" key="6">
    <source>
        <dbReference type="Google" id="ProtNLM"/>
    </source>
</evidence>
<feature type="region of interest" description="Disordered" evidence="1">
    <location>
        <begin position="280"/>
        <end position="300"/>
    </location>
</feature>
<dbReference type="STRING" id="357750.A0A2S6C5I3"/>
<feature type="region of interest" description="Disordered" evidence="1">
    <location>
        <begin position="234"/>
        <end position="256"/>
    </location>
</feature>
<keyword evidence="2" id="KW-0472">Membrane</keyword>
<keyword evidence="2" id="KW-0812">Transmembrane</keyword>
<dbReference type="EMBL" id="PNEN01000550">
    <property type="protein sequence ID" value="PPJ54973.1"/>
    <property type="molecule type" value="Genomic_DNA"/>
</dbReference>
<proteinExistence type="predicted"/>
<evidence type="ECO:0000256" key="1">
    <source>
        <dbReference type="SAM" id="MobiDB-lite"/>
    </source>
</evidence>
<dbReference type="PANTHER" id="PTHR16861">
    <property type="entry name" value="GLYCOPROTEIN 38"/>
    <property type="match status" value="1"/>
</dbReference>
<dbReference type="OrthoDB" id="3945612at2759"/>
<feature type="chain" id="PRO_5015478023" description="Mid2 domain-containing protein" evidence="3">
    <location>
        <begin position="26"/>
        <end position="300"/>
    </location>
</feature>
<keyword evidence="2" id="KW-1133">Transmembrane helix</keyword>
<gene>
    <name evidence="4" type="ORF">CBER1_05633</name>
</gene>
<evidence type="ECO:0000313" key="4">
    <source>
        <dbReference type="EMBL" id="PPJ54973.1"/>
    </source>
</evidence>
<keyword evidence="3" id="KW-0732">Signal</keyword>
<dbReference type="PANTHER" id="PTHR16861:SF4">
    <property type="entry name" value="SH3 DOMAIN PROTEIN (AFU_ORTHOLOGUE AFUA_1G13610)"/>
    <property type="match status" value="1"/>
</dbReference>
<keyword evidence="5" id="KW-1185">Reference proteome</keyword>
<feature type="signal peptide" evidence="3">
    <location>
        <begin position="1"/>
        <end position="25"/>
    </location>
</feature>